<gene>
    <name evidence="5" type="ORF">BIW11_06728</name>
</gene>
<name>A0A1V9XWS7_9ACAR</name>
<dbReference type="InterPro" id="IPR001683">
    <property type="entry name" value="PX_dom"/>
</dbReference>
<evidence type="ECO:0000313" key="6">
    <source>
        <dbReference type="Proteomes" id="UP000192247"/>
    </source>
</evidence>
<dbReference type="Gene3D" id="1.20.58.900">
    <property type="match status" value="1"/>
</dbReference>
<dbReference type="AlphaFoldDB" id="A0A1V9XWS7"/>
<feature type="compositionally biased region" description="Low complexity" evidence="2">
    <location>
        <begin position="238"/>
        <end position="252"/>
    </location>
</feature>
<keyword evidence="1" id="KW-0175">Coiled coil</keyword>
<dbReference type="Pfam" id="PF02759">
    <property type="entry name" value="RUN"/>
    <property type="match status" value="1"/>
</dbReference>
<accession>A0A1V9XWS7</accession>
<dbReference type="SUPFAM" id="SSF140741">
    <property type="entry name" value="RUN domain-like"/>
    <property type="match status" value="1"/>
</dbReference>
<dbReference type="PANTHER" id="PTHR47194:SF3">
    <property type="entry name" value="SORTING NEXIN 29"/>
    <property type="match status" value="1"/>
</dbReference>
<dbReference type="PROSITE" id="PS50826">
    <property type="entry name" value="RUN"/>
    <property type="match status" value="1"/>
</dbReference>
<dbReference type="InterPro" id="IPR037916">
    <property type="entry name" value="SNX29_PX"/>
</dbReference>
<proteinExistence type="predicted"/>
<comment type="caution">
    <text evidence="5">The sequence shown here is derived from an EMBL/GenBank/DDBJ whole genome shotgun (WGS) entry which is preliminary data.</text>
</comment>
<dbReference type="SMART" id="SM00312">
    <property type="entry name" value="PX"/>
    <property type="match status" value="1"/>
</dbReference>
<dbReference type="InterPro" id="IPR036871">
    <property type="entry name" value="PX_dom_sf"/>
</dbReference>
<evidence type="ECO:0000256" key="1">
    <source>
        <dbReference type="SAM" id="Coils"/>
    </source>
</evidence>
<dbReference type="InterPro" id="IPR037213">
    <property type="entry name" value="Run_dom_sf"/>
</dbReference>
<dbReference type="CDD" id="cd07277">
    <property type="entry name" value="PX_RUN"/>
    <property type="match status" value="1"/>
</dbReference>
<dbReference type="PANTHER" id="PTHR47194">
    <property type="entry name" value="SORTING NEXIN-29-RELATED"/>
    <property type="match status" value="1"/>
</dbReference>
<protein>
    <submittedName>
        <fullName evidence="5">Sorting nexin-29-like</fullName>
    </submittedName>
</protein>
<dbReference type="Proteomes" id="UP000192247">
    <property type="component" value="Unassembled WGS sequence"/>
</dbReference>
<dbReference type="STRING" id="418985.A0A1V9XWS7"/>
<dbReference type="CDD" id="cd17689">
    <property type="entry name" value="RUN_SNX29"/>
    <property type="match status" value="1"/>
</dbReference>
<evidence type="ECO:0000313" key="5">
    <source>
        <dbReference type="EMBL" id="OQR77955.1"/>
    </source>
</evidence>
<feature type="domain" description="PX" evidence="3">
    <location>
        <begin position="522"/>
        <end position="645"/>
    </location>
</feature>
<dbReference type="Pfam" id="PF00787">
    <property type="entry name" value="PX"/>
    <property type="match status" value="1"/>
</dbReference>
<feature type="domain" description="RUN" evidence="4">
    <location>
        <begin position="34"/>
        <end position="183"/>
    </location>
</feature>
<feature type="coiled-coil region" evidence="1">
    <location>
        <begin position="459"/>
        <end position="490"/>
    </location>
</feature>
<dbReference type="FunCoup" id="A0A1V9XWS7">
    <property type="interactions" value="103"/>
</dbReference>
<dbReference type="SMART" id="SM00593">
    <property type="entry name" value="RUN"/>
    <property type="match status" value="1"/>
</dbReference>
<dbReference type="Gene3D" id="3.30.1520.10">
    <property type="entry name" value="Phox-like domain"/>
    <property type="match status" value="1"/>
</dbReference>
<dbReference type="SUPFAM" id="SSF64268">
    <property type="entry name" value="PX domain"/>
    <property type="match status" value="1"/>
</dbReference>
<dbReference type="EMBL" id="MNPL01002820">
    <property type="protein sequence ID" value="OQR77955.1"/>
    <property type="molecule type" value="Genomic_DNA"/>
</dbReference>
<evidence type="ECO:0000259" key="3">
    <source>
        <dbReference type="PROSITE" id="PS50195"/>
    </source>
</evidence>
<dbReference type="InterPro" id="IPR004012">
    <property type="entry name" value="Run_dom"/>
</dbReference>
<keyword evidence="6" id="KW-1185">Reference proteome</keyword>
<feature type="region of interest" description="Disordered" evidence="2">
    <location>
        <begin position="233"/>
        <end position="259"/>
    </location>
</feature>
<feature type="coiled-coil region" evidence="1">
    <location>
        <begin position="332"/>
        <end position="394"/>
    </location>
</feature>
<reference evidence="5 6" key="1">
    <citation type="journal article" date="2017" name="Gigascience">
        <title>Draft genome of the honey bee ectoparasitic mite, Tropilaelaps mercedesae, is shaped by the parasitic life history.</title>
        <authorList>
            <person name="Dong X."/>
            <person name="Armstrong S.D."/>
            <person name="Xia D."/>
            <person name="Makepeace B.L."/>
            <person name="Darby A.C."/>
            <person name="Kadowaki T."/>
        </authorList>
    </citation>
    <scope>NUCLEOTIDE SEQUENCE [LARGE SCALE GENOMIC DNA]</scope>
    <source>
        <strain evidence="5">Wuxi-XJTLU</strain>
    </source>
</reference>
<dbReference type="GO" id="GO:0035091">
    <property type="term" value="F:phosphatidylinositol binding"/>
    <property type="evidence" value="ECO:0007669"/>
    <property type="project" value="InterPro"/>
</dbReference>
<sequence>MGEHERERRSIQVELLDALKECQARFGSGQELATEQDARVAALCASVERAFAHGIRTQPPHGAPQSSITNMVRGLLIQNDVRGSSDLFAFISSFLSRHELERFQLLKNVTTDAGRARAWIRCAINEHSLEKYCKKLFAVQERARLEKFYESWAFLRDEELCAVLETMSQGMKSILFALNVDSARLDPDEVVGPAVEGGSSYKDGFAAPAPVLAPGARDGQIKKKKKRLINHGTEAILESGSPPETKSTPPSSLASPVAENLNGSEDNLLQVLGKSPQLKAGLTPVSDSVGLSYGDLIPVKSEDILGEDALSTASGRSERTCAYSVKSTSLSEGELREALDAMVERRKELEAEVDSLRGRVASERERARRAEERLMKAEARQGQMQHEMEQVKGQLKKYVHAVQMLKAKNSQAASELHSLEMSATSNEKDCFPEASTASVNSLGYAVEDPTNYEAKLVQVAEMHAELMEFNERLQRQLAQKESAIRRLRDELTDLRGPLAEEDSSSDTHSVTSDYDTASQFRPSINIWIPSAFLAGQGSDAFHVYQIYIRIGEDEWNVYRRYSQFYSLHKALSRGQNVFASFDFPPKKSLGNKDAKLVQERRKRLQRYLRCVINWLLQGNSRLSQSPDKATLIEVMPFFGDRDQAHVRRRRSPIRRAQDAQAYYNGL</sequence>
<evidence type="ECO:0000259" key="4">
    <source>
        <dbReference type="PROSITE" id="PS50826"/>
    </source>
</evidence>
<dbReference type="InterPro" id="IPR047329">
    <property type="entry name" value="RUN_SNX29"/>
</dbReference>
<evidence type="ECO:0000256" key="2">
    <source>
        <dbReference type="SAM" id="MobiDB-lite"/>
    </source>
</evidence>
<dbReference type="PROSITE" id="PS50195">
    <property type="entry name" value="PX"/>
    <property type="match status" value="1"/>
</dbReference>
<dbReference type="OrthoDB" id="93876at2759"/>
<dbReference type="InParanoid" id="A0A1V9XWS7"/>
<organism evidence="5 6">
    <name type="scientific">Tropilaelaps mercedesae</name>
    <dbReference type="NCBI Taxonomy" id="418985"/>
    <lineage>
        <taxon>Eukaryota</taxon>
        <taxon>Metazoa</taxon>
        <taxon>Ecdysozoa</taxon>
        <taxon>Arthropoda</taxon>
        <taxon>Chelicerata</taxon>
        <taxon>Arachnida</taxon>
        <taxon>Acari</taxon>
        <taxon>Parasitiformes</taxon>
        <taxon>Mesostigmata</taxon>
        <taxon>Gamasina</taxon>
        <taxon>Dermanyssoidea</taxon>
        <taxon>Laelapidae</taxon>
        <taxon>Tropilaelaps</taxon>
    </lineage>
</organism>